<dbReference type="EMBL" id="QKYT01000297">
    <property type="protein sequence ID" value="RIA87691.1"/>
    <property type="molecule type" value="Genomic_DNA"/>
</dbReference>
<evidence type="ECO:0000313" key="2">
    <source>
        <dbReference type="Proteomes" id="UP000265703"/>
    </source>
</evidence>
<protein>
    <submittedName>
        <fullName evidence="1">Uncharacterized protein</fullName>
    </submittedName>
</protein>
<organism evidence="1 2">
    <name type="scientific">Glomus cerebriforme</name>
    <dbReference type="NCBI Taxonomy" id="658196"/>
    <lineage>
        <taxon>Eukaryota</taxon>
        <taxon>Fungi</taxon>
        <taxon>Fungi incertae sedis</taxon>
        <taxon>Mucoromycota</taxon>
        <taxon>Glomeromycotina</taxon>
        <taxon>Glomeromycetes</taxon>
        <taxon>Glomerales</taxon>
        <taxon>Glomeraceae</taxon>
        <taxon>Glomus</taxon>
    </lineage>
</organism>
<dbReference type="OrthoDB" id="2471713at2759"/>
<comment type="caution">
    <text evidence="1">The sequence shown here is derived from an EMBL/GenBank/DDBJ whole genome shotgun (WGS) entry which is preliminary data.</text>
</comment>
<accession>A0A397SXR0</accession>
<dbReference type="Proteomes" id="UP000265703">
    <property type="component" value="Unassembled WGS sequence"/>
</dbReference>
<proteinExistence type="predicted"/>
<keyword evidence="2" id="KW-1185">Reference proteome</keyword>
<reference evidence="1 2" key="1">
    <citation type="submission" date="2018-06" db="EMBL/GenBank/DDBJ databases">
        <title>Comparative genomics reveals the genomic features of Rhizophagus irregularis, R. cerebriforme, R. diaphanum and Gigaspora rosea, and their symbiotic lifestyle signature.</title>
        <authorList>
            <person name="Morin E."/>
            <person name="San Clemente H."/>
            <person name="Chen E.C.H."/>
            <person name="De La Providencia I."/>
            <person name="Hainaut M."/>
            <person name="Kuo A."/>
            <person name="Kohler A."/>
            <person name="Murat C."/>
            <person name="Tang N."/>
            <person name="Roy S."/>
            <person name="Loubradou J."/>
            <person name="Henrissat B."/>
            <person name="Grigoriev I.V."/>
            <person name="Corradi N."/>
            <person name="Roux C."/>
            <person name="Martin F.M."/>
        </authorList>
    </citation>
    <scope>NUCLEOTIDE SEQUENCE [LARGE SCALE GENOMIC DNA]</scope>
    <source>
        <strain evidence="1 2">DAOM 227022</strain>
    </source>
</reference>
<sequence length="215" mass="24994">MLQSELSDFLDVPALFYPEAEKDKMEGQMIRYSGEDYLNYISSCDDIVAENNKELTAILEDALSKQQDIPFMTIDIEESTKFINDEESIDVFEVKTRGILSNAIKSFEIEHIKAFSFRDYHTEKKPYLRIYTVNTKQRKIVMKAIQKKKYITASDDQFTYYRKVARECGILLSGWSMISKYVCESGGRNNPLCAYTFWVSIENFRPVEDLASLKN</sequence>
<name>A0A397SXR0_9GLOM</name>
<evidence type="ECO:0000313" key="1">
    <source>
        <dbReference type="EMBL" id="RIA87691.1"/>
    </source>
</evidence>
<dbReference type="AlphaFoldDB" id="A0A397SXR0"/>
<gene>
    <name evidence="1" type="ORF">C1645_739907</name>
</gene>